<dbReference type="EMBL" id="OVEO01000013">
    <property type="protein sequence ID" value="SPR00194.1"/>
    <property type="molecule type" value="Genomic_DNA"/>
</dbReference>
<keyword evidence="1" id="KW-0677">Repeat</keyword>
<name>A0A3P3YJ80_PLABS</name>
<feature type="repeat" description="RCC1" evidence="2">
    <location>
        <begin position="248"/>
        <end position="305"/>
    </location>
</feature>
<sequence>MTMLALARRALSRRSGSRWASASTRPTATPAECFVWGKGGDGALGLGDRKDCLLPEIVEFEGHDEDVCAFAAGESHSCVLDANRHLWAFGKADYGRLGTPQQSSGIVGMPTPVQVPLEGNDSVVGIDCGNYHTAAVSEQGRVYTWGWGGRWLTGCGGLGHGDLKSAESPKRVEALDGQRVVQVACGKYHTLARTDDGKVYAWGRGEYGRLGLNSNRDRTSPQLIEAIPGPVKLIATGSASSAAITESGRLYMWGKNDTGQLGLGGSSNLDMFALEGIPTLVEALKDETIADVSCSDRHTLACTTDGRVFIWGDRQWMLPYELKSAELGNDPVVQVAAGHNFSVILTAVGNVFTWGSGRTVCLGHGDRETLREPTLVGAFEGREVVSIAAGHHHVGALVKPNEGNDDSSAQ</sequence>
<evidence type="ECO:0000313" key="3">
    <source>
        <dbReference type="EMBL" id="SPR00194.1"/>
    </source>
</evidence>
<feature type="repeat" description="RCC1" evidence="2">
    <location>
        <begin position="197"/>
        <end position="247"/>
    </location>
</feature>
<dbReference type="Proteomes" id="UP000290189">
    <property type="component" value="Unassembled WGS sequence"/>
</dbReference>
<evidence type="ECO:0000313" key="4">
    <source>
        <dbReference type="Proteomes" id="UP000290189"/>
    </source>
</evidence>
<accession>A0A3P3YJ80</accession>
<dbReference type="InterPro" id="IPR000408">
    <property type="entry name" value="Reg_chr_condens"/>
</dbReference>
<protein>
    <submittedName>
        <fullName evidence="3">Uncharacterized protein</fullName>
    </submittedName>
</protein>
<feature type="repeat" description="RCC1" evidence="2">
    <location>
        <begin position="31"/>
        <end position="83"/>
    </location>
</feature>
<feature type="repeat" description="RCC1" evidence="2">
    <location>
        <begin position="84"/>
        <end position="139"/>
    </location>
</feature>
<geneLocation type="mitochondrion" evidence="3"/>
<dbReference type="AlphaFoldDB" id="A0A3P3YJ80"/>
<evidence type="ECO:0000256" key="2">
    <source>
        <dbReference type="PROSITE-ProRule" id="PRU00235"/>
    </source>
</evidence>
<dbReference type="Gene3D" id="2.130.10.30">
    <property type="entry name" value="Regulator of chromosome condensation 1/beta-lactamase-inhibitor protein II"/>
    <property type="match status" value="3"/>
</dbReference>
<organism evidence="3 4">
    <name type="scientific">Plasmodiophora brassicae</name>
    <name type="common">Clubroot disease agent</name>
    <dbReference type="NCBI Taxonomy" id="37360"/>
    <lineage>
        <taxon>Eukaryota</taxon>
        <taxon>Sar</taxon>
        <taxon>Rhizaria</taxon>
        <taxon>Endomyxa</taxon>
        <taxon>Phytomyxea</taxon>
        <taxon>Plasmodiophorida</taxon>
        <taxon>Plasmodiophoridae</taxon>
        <taxon>Plasmodiophora</taxon>
    </lineage>
</organism>
<reference evidence="3 4" key="1">
    <citation type="submission" date="2018-03" db="EMBL/GenBank/DDBJ databases">
        <authorList>
            <person name="Fogelqvist J."/>
        </authorList>
    </citation>
    <scope>NUCLEOTIDE SEQUENCE [LARGE SCALE GENOMIC DNA]</scope>
</reference>
<dbReference type="InterPro" id="IPR051210">
    <property type="entry name" value="Ub_ligase/GEF_domain"/>
</dbReference>
<dbReference type="PANTHER" id="PTHR22870">
    <property type="entry name" value="REGULATOR OF CHROMOSOME CONDENSATION"/>
    <property type="match status" value="1"/>
</dbReference>
<feature type="repeat" description="RCC1" evidence="2">
    <location>
        <begin position="349"/>
        <end position="400"/>
    </location>
</feature>
<evidence type="ECO:0000256" key="1">
    <source>
        <dbReference type="ARBA" id="ARBA00022737"/>
    </source>
</evidence>
<dbReference type="PROSITE" id="PS50012">
    <property type="entry name" value="RCC1_3"/>
    <property type="match status" value="6"/>
</dbReference>
<keyword evidence="3" id="KW-0496">Mitochondrion</keyword>
<dbReference type="PRINTS" id="PR00633">
    <property type="entry name" value="RCCNDNSATION"/>
</dbReference>
<proteinExistence type="predicted"/>
<gene>
    <name evidence="3" type="ORF">PLBR_LOCUS7409</name>
</gene>
<feature type="repeat" description="RCC1" evidence="2">
    <location>
        <begin position="140"/>
        <end position="196"/>
    </location>
</feature>
<dbReference type="InterPro" id="IPR009091">
    <property type="entry name" value="RCC1/BLIP-II"/>
</dbReference>
<dbReference type="SUPFAM" id="SSF50985">
    <property type="entry name" value="RCC1/BLIP-II"/>
    <property type="match status" value="2"/>
</dbReference>
<dbReference type="PANTHER" id="PTHR22870:SF408">
    <property type="entry name" value="OS09G0560450 PROTEIN"/>
    <property type="match status" value="1"/>
</dbReference>
<dbReference type="Pfam" id="PF00415">
    <property type="entry name" value="RCC1"/>
    <property type="match status" value="6"/>
</dbReference>